<feature type="region of interest" description="Disordered" evidence="1">
    <location>
        <begin position="817"/>
        <end position="868"/>
    </location>
</feature>
<dbReference type="Proteomes" id="UP001165060">
    <property type="component" value="Unassembled WGS sequence"/>
</dbReference>
<evidence type="ECO:0000256" key="2">
    <source>
        <dbReference type="SAM" id="Phobius"/>
    </source>
</evidence>
<organism evidence="3 4">
    <name type="scientific">Tetraparma gracilis</name>
    <dbReference type="NCBI Taxonomy" id="2962635"/>
    <lineage>
        <taxon>Eukaryota</taxon>
        <taxon>Sar</taxon>
        <taxon>Stramenopiles</taxon>
        <taxon>Ochrophyta</taxon>
        <taxon>Bolidophyceae</taxon>
        <taxon>Parmales</taxon>
        <taxon>Triparmaceae</taxon>
        <taxon>Tetraparma</taxon>
    </lineage>
</organism>
<feature type="transmembrane region" description="Helical" evidence="2">
    <location>
        <begin position="222"/>
        <end position="242"/>
    </location>
</feature>
<keyword evidence="2" id="KW-0472">Membrane</keyword>
<feature type="transmembrane region" description="Helical" evidence="2">
    <location>
        <begin position="147"/>
        <end position="170"/>
    </location>
</feature>
<feature type="compositionally biased region" description="Acidic residues" evidence="1">
    <location>
        <begin position="788"/>
        <end position="799"/>
    </location>
</feature>
<feature type="transmembrane region" description="Helical" evidence="2">
    <location>
        <begin position="573"/>
        <end position="590"/>
    </location>
</feature>
<protein>
    <recommendedName>
        <fullName evidence="5">Transmembrane protein</fullName>
    </recommendedName>
</protein>
<feature type="transmembrane region" description="Helical" evidence="2">
    <location>
        <begin position="460"/>
        <end position="482"/>
    </location>
</feature>
<evidence type="ECO:0000313" key="4">
    <source>
        <dbReference type="Proteomes" id="UP001165060"/>
    </source>
</evidence>
<accession>A0ABQ6N659</accession>
<feature type="transmembrane region" description="Helical" evidence="2">
    <location>
        <begin position="182"/>
        <end position="202"/>
    </location>
</feature>
<dbReference type="EMBL" id="BRYB01001039">
    <property type="protein sequence ID" value="GMI41942.1"/>
    <property type="molecule type" value="Genomic_DNA"/>
</dbReference>
<feature type="region of interest" description="Disordered" evidence="1">
    <location>
        <begin position="744"/>
        <end position="799"/>
    </location>
</feature>
<gene>
    <name evidence="3" type="ORF">TeGR_g1893</name>
</gene>
<reference evidence="3 4" key="1">
    <citation type="journal article" date="2023" name="Commun. Biol.">
        <title>Genome analysis of Parmales, the sister group of diatoms, reveals the evolutionary specialization of diatoms from phago-mixotrophs to photoautotrophs.</title>
        <authorList>
            <person name="Ban H."/>
            <person name="Sato S."/>
            <person name="Yoshikawa S."/>
            <person name="Yamada K."/>
            <person name="Nakamura Y."/>
            <person name="Ichinomiya M."/>
            <person name="Sato N."/>
            <person name="Blanc-Mathieu R."/>
            <person name="Endo H."/>
            <person name="Kuwata A."/>
            <person name="Ogata H."/>
        </authorList>
    </citation>
    <scope>NUCLEOTIDE SEQUENCE [LARGE SCALE GENOMIC DNA]</scope>
</reference>
<evidence type="ECO:0000313" key="3">
    <source>
        <dbReference type="EMBL" id="GMI41942.1"/>
    </source>
</evidence>
<keyword evidence="2" id="KW-1133">Transmembrane helix</keyword>
<keyword evidence="4" id="KW-1185">Reference proteome</keyword>
<proteinExistence type="predicted"/>
<keyword evidence="2" id="KW-0812">Transmembrane</keyword>
<feature type="compositionally biased region" description="Basic and acidic residues" evidence="1">
    <location>
        <begin position="819"/>
        <end position="829"/>
    </location>
</feature>
<feature type="transmembrane region" description="Helical" evidence="2">
    <location>
        <begin position="342"/>
        <end position="360"/>
    </location>
</feature>
<feature type="non-terminal residue" evidence="3">
    <location>
        <position position="1"/>
    </location>
</feature>
<feature type="transmembrane region" description="Helical" evidence="2">
    <location>
        <begin position="302"/>
        <end position="322"/>
    </location>
</feature>
<evidence type="ECO:0000256" key="1">
    <source>
        <dbReference type="SAM" id="MobiDB-lite"/>
    </source>
</evidence>
<evidence type="ECO:0008006" key="5">
    <source>
        <dbReference type="Google" id="ProtNLM"/>
    </source>
</evidence>
<sequence>IVLVLFGTANEWDFVDATQSMKDPPRHIIERMAAVFVLTLILVGIVAACASIKPGVGERADSEAAVEVQSAMAVQSAQGAERRRSSAAPPVDGALSTRIRLKLTTWKCAEYAPVLRYGFLVFTFMPLLLEGPLYYHIAKAEPDQLVIWRLITWVTFMRLFSFFSVSVYFVSRPKGLNRKENAVFWLYWVTIIVFAAMVAYHTSSYGKDANDGPDEHNASDTLFDTVFHLGVAAMTGPLFIFYRRCRKYLASCSDRQIDEHFAEMLVVSIPAILPSVYLTSEAIGCTLFYSQGKCELLIRSNFTVAMHLMFSAIFFVMFNASIPPSTWKETVCLQNVEVDGLLRYFWMGLANVLSFIIFGMRPKNDVGNFTDDELDSYLNNSETLRLVMKILQLLMPCCWSILALSQSLFLWVHLDSEDQDNEPEDTGFVFRVWRYLNKKTEYIQDRFANRGAKSPMTAPVWQALFLCSALSIFMLSPFSYFFKDDEYKYQVLRLMYELMLPTCLLYLCLYAFSNLCSTSKFGRSRLLILFFSGLWILADAFLGEPDFLKSKKEVGENELASSEAFVHGHRENYLAMGSLTLAIAAFLARRRVLLIATTTKRERLQHVVNVVAQVAVSQLPLSVFFASEYFACLSRYNYDGKEETQQCDDLKTGLVPIICMTASIGVAQVSFFDLTSTFQMEKVVKLNLTALELVQTVLGFILGTYAILVFGLRQEDRESGEWKAWSNRVFQAVLVLLTASHAFKGSKGGRRGSTGRARGSMQRRSSGIRTSGGKGRPSTPALRTTGTIDEEGAGWDDEEEEEEVAIEMVARRTSIWEGGSKHAEKRASQDRMPGVPGGNFNFKRSSVDSDGGTTGGDGGGTLFNPGYL</sequence>
<feature type="transmembrane region" description="Helical" evidence="2">
    <location>
        <begin position="494"/>
        <end position="512"/>
    </location>
</feature>
<feature type="transmembrane region" description="Helical" evidence="2">
    <location>
        <begin position="524"/>
        <end position="542"/>
    </location>
</feature>
<feature type="transmembrane region" description="Helical" evidence="2">
    <location>
        <begin position="114"/>
        <end position="135"/>
    </location>
</feature>
<name>A0ABQ6N659_9STRA</name>
<comment type="caution">
    <text evidence="3">The sequence shown here is derived from an EMBL/GenBank/DDBJ whole genome shotgun (WGS) entry which is preliminary data.</text>
</comment>
<feature type="transmembrane region" description="Helical" evidence="2">
    <location>
        <begin position="692"/>
        <end position="712"/>
    </location>
</feature>
<feature type="transmembrane region" description="Helical" evidence="2">
    <location>
        <begin position="653"/>
        <end position="672"/>
    </location>
</feature>
<feature type="transmembrane region" description="Helical" evidence="2">
    <location>
        <begin position="32"/>
        <end position="52"/>
    </location>
</feature>
<feature type="compositionally biased region" description="Gly residues" evidence="1">
    <location>
        <begin position="852"/>
        <end position="861"/>
    </location>
</feature>